<accession>A0AAV1E9K1</accession>
<keyword evidence="3" id="KW-1185">Reference proteome</keyword>
<feature type="compositionally biased region" description="Polar residues" evidence="1">
    <location>
        <begin position="270"/>
        <end position="279"/>
    </location>
</feature>
<evidence type="ECO:0000256" key="1">
    <source>
        <dbReference type="SAM" id="MobiDB-lite"/>
    </source>
</evidence>
<protein>
    <submittedName>
        <fullName evidence="2">OLC1v1017482C1</fullName>
    </submittedName>
</protein>
<proteinExistence type="predicted"/>
<dbReference type="AlphaFoldDB" id="A0AAV1E9K1"/>
<evidence type="ECO:0000313" key="2">
    <source>
        <dbReference type="EMBL" id="CAI9116360.1"/>
    </source>
</evidence>
<organism evidence="2 3">
    <name type="scientific">Oldenlandia corymbosa var. corymbosa</name>
    <dbReference type="NCBI Taxonomy" id="529605"/>
    <lineage>
        <taxon>Eukaryota</taxon>
        <taxon>Viridiplantae</taxon>
        <taxon>Streptophyta</taxon>
        <taxon>Embryophyta</taxon>
        <taxon>Tracheophyta</taxon>
        <taxon>Spermatophyta</taxon>
        <taxon>Magnoliopsida</taxon>
        <taxon>eudicotyledons</taxon>
        <taxon>Gunneridae</taxon>
        <taxon>Pentapetalae</taxon>
        <taxon>asterids</taxon>
        <taxon>lamiids</taxon>
        <taxon>Gentianales</taxon>
        <taxon>Rubiaceae</taxon>
        <taxon>Rubioideae</taxon>
        <taxon>Spermacoceae</taxon>
        <taxon>Hedyotis-Oldenlandia complex</taxon>
        <taxon>Oldenlandia</taxon>
    </lineage>
</organism>
<dbReference type="EMBL" id="OX459125">
    <property type="protein sequence ID" value="CAI9116360.1"/>
    <property type="molecule type" value="Genomic_DNA"/>
</dbReference>
<name>A0AAV1E9K1_OLDCO</name>
<gene>
    <name evidence="2" type="ORF">OLC1_LOCUS22678</name>
</gene>
<feature type="compositionally biased region" description="Basic residues" evidence="1">
    <location>
        <begin position="281"/>
        <end position="290"/>
    </location>
</feature>
<sequence>MKHDSNSKLSYTILALNLDGIKEIKRKLALLTEWDSFFWSNAIKILRYHKGPADSRIEKMVKITEHIDVDDVIASIDFDDRSLVDSNSQPPTNNMTDEVGQKTELNPFELVAYLEQHEEIAPRSSSVNELISFDSTYNGAQNPVFLNPQHYSPMAISGSNSNSQMYTAQAAHNGSRDAENTQVAPLNVSSGKHQPTTLWFGPDLQWSPPAHSLPLRAPSNYQGLWLGSDSRPGTIRIGTGPNTREIMIPPTPSSRANNQERFNQEGERTAPNNNNQQLIPSRKRGRYLDQ</sequence>
<dbReference type="Proteomes" id="UP001161247">
    <property type="component" value="Chromosome 8"/>
</dbReference>
<feature type="region of interest" description="Disordered" evidence="1">
    <location>
        <begin position="247"/>
        <end position="290"/>
    </location>
</feature>
<reference evidence="2" key="1">
    <citation type="submission" date="2023-03" db="EMBL/GenBank/DDBJ databases">
        <authorList>
            <person name="Julca I."/>
        </authorList>
    </citation>
    <scope>NUCLEOTIDE SEQUENCE</scope>
</reference>
<evidence type="ECO:0000313" key="3">
    <source>
        <dbReference type="Proteomes" id="UP001161247"/>
    </source>
</evidence>